<dbReference type="EMBL" id="JAPJZI010000001">
    <property type="protein sequence ID" value="MDA5400002.1"/>
    <property type="molecule type" value="Genomic_DNA"/>
</dbReference>
<dbReference type="InterPro" id="IPR009057">
    <property type="entry name" value="Homeodomain-like_sf"/>
</dbReference>
<accession>A0A9X3UIY4</accession>
<name>A0A9X3UIY4_9HYPH</name>
<dbReference type="PROSITE" id="PS50977">
    <property type="entry name" value="HTH_TETR_2"/>
    <property type="match status" value="1"/>
</dbReference>
<dbReference type="InterPro" id="IPR023772">
    <property type="entry name" value="DNA-bd_HTH_TetR-type_CS"/>
</dbReference>
<evidence type="ECO:0000313" key="6">
    <source>
        <dbReference type="EMBL" id="MDA5400002.1"/>
    </source>
</evidence>
<proteinExistence type="predicted"/>
<dbReference type="SUPFAM" id="SSF46689">
    <property type="entry name" value="Homeodomain-like"/>
    <property type="match status" value="1"/>
</dbReference>
<dbReference type="Gene3D" id="1.10.357.10">
    <property type="entry name" value="Tetracycline Repressor, domain 2"/>
    <property type="match status" value="1"/>
</dbReference>
<dbReference type="RefSeq" id="WP_267991414.1">
    <property type="nucleotide sequence ID" value="NZ_JAPJZI010000001.1"/>
</dbReference>
<dbReference type="Proteomes" id="UP001151234">
    <property type="component" value="Unassembled WGS sequence"/>
</dbReference>
<keyword evidence="2 4" id="KW-0238">DNA-binding</keyword>
<evidence type="ECO:0000256" key="2">
    <source>
        <dbReference type="ARBA" id="ARBA00023125"/>
    </source>
</evidence>
<dbReference type="GO" id="GO:0003700">
    <property type="term" value="F:DNA-binding transcription factor activity"/>
    <property type="evidence" value="ECO:0007669"/>
    <property type="project" value="TreeGrafter"/>
</dbReference>
<evidence type="ECO:0000256" key="3">
    <source>
        <dbReference type="ARBA" id="ARBA00023163"/>
    </source>
</evidence>
<keyword evidence="1" id="KW-0805">Transcription regulation</keyword>
<gene>
    <name evidence="6" type="ORF">OQ273_15570</name>
</gene>
<dbReference type="GO" id="GO:0000976">
    <property type="term" value="F:transcription cis-regulatory region binding"/>
    <property type="evidence" value="ECO:0007669"/>
    <property type="project" value="TreeGrafter"/>
</dbReference>
<organism evidence="6 7">
    <name type="scientific">Hoeflea prorocentri</name>
    <dbReference type="NCBI Taxonomy" id="1922333"/>
    <lineage>
        <taxon>Bacteria</taxon>
        <taxon>Pseudomonadati</taxon>
        <taxon>Pseudomonadota</taxon>
        <taxon>Alphaproteobacteria</taxon>
        <taxon>Hyphomicrobiales</taxon>
        <taxon>Rhizobiaceae</taxon>
        <taxon>Hoeflea</taxon>
    </lineage>
</organism>
<comment type="caution">
    <text evidence="6">The sequence shown here is derived from an EMBL/GenBank/DDBJ whole genome shotgun (WGS) entry which is preliminary data.</text>
</comment>
<protein>
    <submittedName>
        <fullName evidence="6">TetR/AcrR family transcriptional regulator</fullName>
    </submittedName>
</protein>
<dbReference type="InterPro" id="IPR050109">
    <property type="entry name" value="HTH-type_TetR-like_transc_reg"/>
</dbReference>
<dbReference type="PRINTS" id="PR00455">
    <property type="entry name" value="HTHTETR"/>
</dbReference>
<evidence type="ECO:0000256" key="4">
    <source>
        <dbReference type="PROSITE-ProRule" id="PRU00335"/>
    </source>
</evidence>
<keyword evidence="7" id="KW-1185">Reference proteome</keyword>
<dbReference type="PANTHER" id="PTHR30055">
    <property type="entry name" value="HTH-TYPE TRANSCRIPTIONAL REGULATOR RUTR"/>
    <property type="match status" value="1"/>
</dbReference>
<reference evidence="6" key="1">
    <citation type="submission" date="2022-11" db="EMBL/GenBank/DDBJ databases">
        <title>Draft genome sequence of Hoeflea poritis E7-10 and Hoeflea prorocentri PM5-8, separated from scleractinian coral Porites lutea and marine dinoflagellate.</title>
        <authorList>
            <person name="Zhang G."/>
            <person name="Wei Q."/>
            <person name="Cai L."/>
        </authorList>
    </citation>
    <scope>NUCLEOTIDE SEQUENCE</scope>
    <source>
        <strain evidence="6">PM5-8</strain>
    </source>
</reference>
<dbReference type="PROSITE" id="PS01081">
    <property type="entry name" value="HTH_TETR_1"/>
    <property type="match status" value="1"/>
</dbReference>
<dbReference type="InterPro" id="IPR001647">
    <property type="entry name" value="HTH_TetR"/>
</dbReference>
<keyword evidence="3" id="KW-0804">Transcription</keyword>
<feature type="DNA-binding region" description="H-T-H motif" evidence="4">
    <location>
        <begin position="44"/>
        <end position="63"/>
    </location>
</feature>
<dbReference type="PANTHER" id="PTHR30055:SF234">
    <property type="entry name" value="HTH-TYPE TRANSCRIPTIONAL REGULATOR BETI"/>
    <property type="match status" value="1"/>
</dbReference>
<sequence>MLGDDDISEGAAPRTRRRNKDLTVAELKAAATRQLVSEGLANLSVKPIIEKAGVSRGALFHHFPTKNHLIAAAFADLLDGAANDLHRLGHELRENRISIDEFVSGVRGVFCSEMFVGSMEIAIGIRVDAGLTELVRDSLEKWWASLARFWVETFDLPTMSKSEADQHWVMASNLLRGHAFSSSYSGSPNLPEPFCEAFKAMILTDAVVRSKDNITTPKK</sequence>
<evidence type="ECO:0000256" key="1">
    <source>
        <dbReference type="ARBA" id="ARBA00023015"/>
    </source>
</evidence>
<evidence type="ECO:0000313" key="7">
    <source>
        <dbReference type="Proteomes" id="UP001151234"/>
    </source>
</evidence>
<dbReference type="AlphaFoldDB" id="A0A9X3UIY4"/>
<dbReference type="Pfam" id="PF00440">
    <property type="entry name" value="TetR_N"/>
    <property type="match status" value="1"/>
</dbReference>
<feature type="domain" description="HTH tetR-type" evidence="5">
    <location>
        <begin position="21"/>
        <end position="81"/>
    </location>
</feature>
<evidence type="ECO:0000259" key="5">
    <source>
        <dbReference type="PROSITE" id="PS50977"/>
    </source>
</evidence>